<dbReference type="EMBL" id="CP158587">
    <property type="protein sequence ID" value="XCA34354.1"/>
    <property type="molecule type" value="Genomic_DNA"/>
</dbReference>
<protein>
    <submittedName>
        <fullName evidence="1">Uncharacterized protein</fullName>
    </submittedName>
</protein>
<reference evidence="1" key="1">
    <citation type="submission" date="2024-06" db="EMBL/GenBank/DDBJ databases">
        <title>Genome assembly of the Oeneis chryxus ivallda.</title>
        <authorList>
            <person name="MacDonald Z."/>
            <person name="Shaffer H.B."/>
            <person name="Gillespie T."/>
            <person name="Marimuthu M.P.A."/>
            <person name="Nguyen O."/>
            <person name="Fairbairn C.W."/>
            <person name="Seligmann W.E."/>
            <person name="Escalona M."/>
            <person name="Miller C."/>
            <person name="Toffelmier E."/>
        </authorList>
    </citation>
    <scope>NUCLEOTIDE SEQUENCE</scope>
    <source>
        <strain evidence="1">CCGP_102_HBS-TG_Oc004</strain>
    </source>
</reference>
<gene>
    <name evidence="1" type="ORF">ABS861_02880</name>
</gene>
<name>A0AAU7YKB9_9RICK</name>
<accession>A0AAU7YKB9</accession>
<proteinExistence type="predicted"/>
<sequence>MRSPIEITLDAGIQPFCNLIENVVPPFYASLLVSNMDPSVWALG</sequence>
<evidence type="ECO:0000313" key="1">
    <source>
        <dbReference type="EMBL" id="XCA34354.1"/>
    </source>
</evidence>
<dbReference type="AlphaFoldDB" id="A0AAU7YKB9"/>
<organism evidence="1">
    <name type="scientific">Wolbachia endosymbiont of Oeneis ivallda</name>
    <dbReference type="NCBI Taxonomy" id="3171168"/>
    <lineage>
        <taxon>Bacteria</taxon>
        <taxon>Pseudomonadati</taxon>
        <taxon>Pseudomonadota</taxon>
        <taxon>Alphaproteobacteria</taxon>
        <taxon>Rickettsiales</taxon>
        <taxon>Anaplasmataceae</taxon>
        <taxon>Wolbachieae</taxon>
        <taxon>Wolbachia</taxon>
    </lineage>
</organism>